<organism evidence="2 3">
    <name type="scientific">Acetatifactor muris</name>
    <dbReference type="NCBI Taxonomy" id="879566"/>
    <lineage>
        <taxon>Bacteria</taxon>
        <taxon>Bacillati</taxon>
        <taxon>Bacillota</taxon>
        <taxon>Clostridia</taxon>
        <taxon>Lachnospirales</taxon>
        <taxon>Lachnospiraceae</taxon>
        <taxon>Acetatifactor</taxon>
    </lineage>
</organism>
<evidence type="ECO:0000313" key="3">
    <source>
        <dbReference type="Proteomes" id="UP000236311"/>
    </source>
</evidence>
<dbReference type="AlphaFoldDB" id="A0A2K4ZMK5"/>
<name>A0A2K4ZMK5_9FIRM</name>
<protein>
    <submittedName>
        <fullName evidence="2">Uncharacterized protein</fullName>
    </submittedName>
</protein>
<keyword evidence="3" id="KW-1185">Reference proteome</keyword>
<sequence>MSITDNVQIAEENINIQKNWTIEEIESVNNLSSFQKINERITSLFMIVNIGIVVYAVFFLIAKKPTWSYRIFLILLHNMLEVPYVHLTPYFYARWHWGMIIIINVQEKW</sequence>
<dbReference type="Proteomes" id="UP000236311">
    <property type="component" value="Unassembled WGS sequence"/>
</dbReference>
<reference evidence="2 3" key="1">
    <citation type="submission" date="2018-01" db="EMBL/GenBank/DDBJ databases">
        <authorList>
            <person name="Gaut B.S."/>
            <person name="Morton B.R."/>
            <person name="Clegg M.T."/>
            <person name="Duvall M.R."/>
        </authorList>
    </citation>
    <scope>NUCLEOTIDE SEQUENCE [LARGE SCALE GENOMIC DNA]</scope>
    <source>
        <strain evidence="2">GP69</strain>
    </source>
</reference>
<feature type="transmembrane region" description="Helical" evidence="1">
    <location>
        <begin position="41"/>
        <end position="61"/>
    </location>
</feature>
<dbReference type="EMBL" id="OFSM01000028">
    <property type="protein sequence ID" value="SOY31622.1"/>
    <property type="molecule type" value="Genomic_DNA"/>
</dbReference>
<proteinExistence type="predicted"/>
<gene>
    <name evidence="2" type="ORF">AMURIS_04366</name>
</gene>
<evidence type="ECO:0000256" key="1">
    <source>
        <dbReference type="SAM" id="Phobius"/>
    </source>
</evidence>
<keyword evidence="1" id="KW-0812">Transmembrane</keyword>
<evidence type="ECO:0000313" key="2">
    <source>
        <dbReference type="EMBL" id="SOY31622.1"/>
    </source>
</evidence>
<keyword evidence="1" id="KW-1133">Transmembrane helix</keyword>
<feature type="transmembrane region" description="Helical" evidence="1">
    <location>
        <begin position="67"/>
        <end position="87"/>
    </location>
</feature>
<accession>A0A2K4ZMK5</accession>
<keyword evidence="1" id="KW-0472">Membrane</keyword>